<evidence type="ECO:0000313" key="2">
    <source>
        <dbReference type="Proteomes" id="UP000555564"/>
    </source>
</evidence>
<name>A0A7X0IGT0_9ACTN</name>
<gene>
    <name evidence="1" type="ORF">BJ992_004323</name>
</gene>
<organism evidence="1 2">
    <name type="scientific">Sphaerisporangium rubeum</name>
    <dbReference type="NCBI Taxonomy" id="321317"/>
    <lineage>
        <taxon>Bacteria</taxon>
        <taxon>Bacillati</taxon>
        <taxon>Actinomycetota</taxon>
        <taxon>Actinomycetes</taxon>
        <taxon>Streptosporangiales</taxon>
        <taxon>Streptosporangiaceae</taxon>
        <taxon>Sphaerisporangium</taxon>
    </lineage>
</organism>
<proteinExistence type="predicted"/>
<accession>A0A7X0IGT0</accession>
<dbReference type="Proteomes" id="UP000555564">
    <property type="component" value="Unassembled WGS sequence"/>
</dbReference>
<dbReference type="AlphaFoldDB" id="A0A7X0IGT0"/>
<dbReference type="EMBL" id="JACHIU010000001">
    <property type="protein sequence ID" value="MBB6474892.1"/>
    <property type="molecule type" value="Genomic_DNA"/>
</dbReference>
<comment type="caution">
    <text evidence="1">The sequence shown here is derived from an EMBL/GenBank/DDBJ whole genome shotgun (WGS) entry which is preliminary data.</text>
</comment>
<reference evidence="1 2" key="1">
    <citation type="submission" date="2020-08" db="EMBL/GenBank/DDBJ databases">
        <title>Sequencing the genomes of 1000 actinobacteria strains.</title>
        <authorList>
            <person name="Klenk H.-P."/>
        </authorList>
    </citation>
    <scope>NUCLEOTIDE SEQUENCE [LARGE SCALE GENOMIC DNA]</scope>
    <source>
        <strain evidence="1 2">DSM 44936</strain>
    </source>
</reference>
<evidence type="ECO:0000313" key="1">
    <source>
        <dbReference type="EMBL" id="MBB6474892.1"/>
    </source>
</evidence>
<dbReference type="RefSeq" id="WP_184983794.1">
    <property type="nucleotide sequence ID" value="NZ_BAAALO010000038.1"/>
</dbReference>
<protein>
    <submittedName>
        <fullName evidence="1">Uncharacterized protein</fullName>
    </submittedName>
</protein>
<keyword evidence="2" id="KW-1185">Reference proteome</keyword>
<sequence>MRDALREETERLLTIQDDFERFRAATRMLVDLDDLILEISRIRNESASRMQIRPILQPARSDDSLPEDARALLDCLRRIGAERFRRRDVFRRMARRFKTVAAMVPALDLLEGAGYIRKVEPVAEPGQPGRRRSPEYEVRF</sequence>